<evidence type="ECO:0000313" key="5">
    <source>
        <dbReference type="Proteomes" id="UP000244932"/>
    </source>
</evidence>
<gene>
    <name evidence="4" type="primary">btrV</name>
    <name evidence="4" type="ORF">POI8812_00227</name>
</gene>
<dbReference type="PANTHER" id="PTHR33495:SF2">
    <property type="entry name" value="ANTI-SIGMA FACTOR ANTAGONIST TM_1081-RELATED"/>
    <property type="match status" value="1"/>
</dbReference>
<dbReference type="OrthoDB" id="9796076at2"/>
<protein>
    <recommendedName>
        <fullName evidence="2">Anti-sigma factor antagonist</fullName>
    </recommendedName>
</protein>
<evidence type="ECO:0000313" key="4">
    <source>
        <dbReference type="EMBL" id="SPF27932.1"/>
    </source>
</evidence>
<dbReference type="Gene3D" id="3.30.750.24">
    <property type="entry name" value="STAS domain"/>
    <property type="match status" value="1"/>
</dbReference>
<keyword evidence="5" id="KW-1185">Reference proteome</keyword>
<dbReference type="GO" id="GO:0043856">
    <property type="term" value="F:anti-sigma factor antagonist activity"/>
    <property type="evidence" value="ECO:0007669"/>
    <property type="project" value="InterPro"/>
</dbReference>
<evidence type="ECO:0000256" key="1">
    <source>
        <dbReference type="ARBA" id="ARBA00009013"/>
    </source>
</evidence>
<comment type="similarity">
    <text evidence="1 2">Belongs to the anti-sigma-factor antagonist family.</text>
</comment>
<feature type="domain" description="STAS" evidence="3">
    <location>
        <begin position="22"/>
        <end position="111"/>
    </location>
</feature>
<accession>A0A2R8A6Y0</accession>
<dbReference type="RefSeq" id="WP_108780691.1">
    <property type="nucleotide sequence ID" value="NZ_OMKW01000001.1"/>
</dbReference>
<dbReference type="CDD" id="cd07043">
    <property type="entry name" value="STAS_anti-anti-sigma_factors"/>
    <property type="match status" value="1"/>
</dbReference>
<dbReference type="NCBIfam" id="TIGR00377">
    <property type="entry name" value="ant_ant_sig"/>
    <property type="match status" value="1"/>
</dbReference>
<dbReference type="PROSITE" id="PS50801">
    <property type="entry name" value="STAS"/>
    <property type="match status" value="1"/>
</dbReference>
<proteinExistence type="inferred from homology"/>
<reference evidence="4 5" key="1">
    <citation type="submission" date="2018-03" db="EMBL/GenBank/DDBJ databases">
        <authorList>
            <person name="Keele B.F."/>
        </authorList>
    </citation>
    <scope>NUCLEOTIDE SEQUENCE [LARGE SCALE GENOMIC DNA]</scope>
    <source>
        <strain evidence="4 5">CeCT 8812</strain>
    </source>
</reference>
<dbReference type="AlphaFoldDB" id="A0A2R8A6Y0"/>
<evidence type="ECO:0000259" key="3">
    <source>
        <dbReference type="PROSITE" id="PS50801"/>
    </source>
</evidence>
<dbReference type="EMBL" id="OMKW01000001">
    <property type="protein sequence ID" value="SPF27932.1"/>
    <property type="molecule type" value="Genomic_DNA"/>
</dbReference>
<dbReference type="Proteomes" id="UP000244932">
    <property type="component" value="Unassembled WGS sequence"/>
</dbReference>
<dbReference type="PANTHER" id="PTHR33495">
    <property type="entry name" value="ANTI-SIGMA FACTOR ANTAGONIST TM_1081-RELATED-RELATED"/>
    <property type="match status" value="1"/>
</dbReference>
<name>A0A2R8A6Y0_9RHOB</name>
<dbReference type="SUPFAM" id="SSF52091">
    <property type="entry name" value="SpoIIaa-like"/>
    <property type="match status" value="1"/>
</dbReference>
<sequence length="115" mass="12142">MIRTTKDDSTGVLIVEPGTERLTAANATQFKEEVVACIDAGENMLVIDLSQTGFVDSSGIGALVGVLKRLGSRGEVVVCGLGSDVRRMFEITRMNRVFTAHTDRAAAVSALAATL</sequence>
<dbReference type="Pfam" id="PF01740">
    <property type="entry name" value="STAS"/>
    <property type="match status" value="1"/>
</dbReference>
<dbReference type="InterPro" id="IPR002645">
    <property type="entry name" value="STAS_dom"/>
</dbReference>
<organism evidence="4 5">
    <name type="scientific">Pontivivens insulae</name>
    <dbReference type="NCBI Taxonomy" id="1639689"/>
    <lineage>
        <taxon>Bacteria</taxon>
        <taxon>Pseudomonadati</taxon>
        <taxon>Pseudomonadota</taxon>
        <taxon>Alphaproteobacteria</taxon>
        <taxon>Rhodobacterales</taxon>
        <taxon>Paracoccaceae</taxon>
        <taxon>Pontivivens</taxon>
    </lineage>
</organism>
<dbReference type="InterPro" id="IPR036513">
    <property type="entry name" value="STAS_dom_sf"/>
</dbReference>
<dbReference type="InterPro" id="IPR003658">
    <property type="entry name" value="Anti-sigma_ant"/>
</dbReference>
<evidence type="ECO:0000256" key="2">
    <source>
        <dbReference type="RuleBase" id="RU003749"/>
    </source>
</evidence>